<accession>A0A060TAQ9</accession>
<evidence type="ECO:0000259" key="1">
    <source>
        <dbReference type="Pfam" id="PF25484"/>
    </source>
</evidence>
<dbReference type="AlphaFoldDB" id="A0A060TAQ9"/>
<organism evidence="2">
    <name type="scientific">Blastobotrys adeninivorans</name>
    <name type="common">Yeast</name>
    <name type="synonym">Arxula adeninivorans</name>
    <dbReference type="NCBI Taxonomy" id="409370"/>
    <lineage>
        <taxon>Eukaryota</taxon>
        <taxon>Fungi</taxon>
        <taxon>Dikarya</taxon>
        <taxon>Ascomycota</taxon>
        <taxon>Saccharomycotina</taxon>
        <taxon>Dipodascomycetes</taxon>
        <taxon>Dipodascales</taxon>
        <taxon>Trichomonascaceae</taxon>
        <taxon>Blastobotrys</taxon>
    </lineage>
</organism>
<dbReference type="EMBL" id="HG937692">
    <property type="protein sequence ID" value="CDP36261.1"/>
    <property type="molecule type" value="Genomic_DNA"/>
</dbReference>
<reference evidence="2" key="1">
    <citation type="submission" date="2014-02" db="EMBL/GenBank/DDBJ databases">
        <authorList>
            <person name="Genoscope - CEA"/>
        </authorList>
    </citation>
    <scope>NUCLEOTIDE SEQUENCE</scope>
    <source>
        <strain evidence="2">LS3</strain>
    </source>
</reference>
<dbReference type="Pfam" id="PF25484">
    <property type="entry name" value="DUF7907"/>
    <property type="match status" value="1"/>
</dbReference>
<protein>
    <submittedName>
        <fullName evidence="2">ARAD1B08932p</fullName>
    </submittedName>
</protein>
<evidence type="ECO:0000313" key="2">
    <source>
        <dbReference type="EMBL" id="CDP36261.1"/>
    </source>
</evidence>
<dbReference type="InterPro" id="IPR057229">
    <property type="entry name" value="DUF7907"/>
</dbReference>
<feature type="domain" description="DUF7907" evidence="1">
    <location>
        <begin position="19"/>
        <end position="157"/>
    </location>
</feature>
<name>A0A060TAQ9_BLAAD</name>
<sequence length="166" mass="18044">MLKLITFASLASAASVPCFHLRTESTNKTLDHLGVSPIHEGAGINYASLGKGDGSTFQLTSSMLKRADANQNPEEQGGFLYPTAHQEVQVLEIGVLTDPKTGDFQKGFSDVDNKLAVNGTTSQWAACWDIGDPYNYHTAFLTWVTGHTPDNCRPVTVNIYYDNCDA</sequence>
<proteinExistence type="predicted"/>
<dbReference type="PhylomeDB" id="A0A060TAQ9"/>
<reference evidence="2" key="2">
    <citation type="submission" date="2014-06" db="EMBL/GenBank/DDBJ databases">
        <title>The complete genome of Blastobotrys (Arxula) adeninivorans LS3 - a yeast of biotechnological interest.</title>
        <authorList>
            <person name="Kunze G."/>
            <person name="Gaillardin C."/>
            <person name="Czernicka M."/>
            <person name="Durrens P."/>
            <person name="Martin T."/>
            <person name="Boer E."/>
            <person name="Gabaldon T."/>
            <person name="Cruz J."/>
            <person name="Talla E."/>
            <person name="Marck C."/>
            <person name="Goffeau A."/>
            <person name="Barbe V."/>
            <person name="Baret P."/>
            <person name="Baronian K."/>
            <person name="Beier S."/>
            <person name="Bleykasten C."/>
            <person name="Bode R."/>
            <person name="Casaregola S."/>
            <person name="Despons L."/>
            <person name="Fairhead C."/>
            <person name="Giersberg M."/>
            <person name="Gierski P."/>
            <person name="Hahnel U."/>
            <person name="Hartmann A."/>
            <person name="Jankowska D."/>
            <person name="Jubin C."/>
            <person name="Jung P."/>
            <person name="Lafontaine I."/>
            <person name="Leh-Louis V."/>
            <person name="Lemaire M."/>
            <person name="Marcet-Houben M."/>
            <person name="Mascher M."/>
            <person name="Morel G."/>
            <person name="Richard G.-F."/>
            <person name="Riechen J."/>
            <person name="Sacerdot C."/>
            <person name="Sarkar A."/>
            <person name="Savel G."/>
            <person name="Schacherer J."/>
            <person name="Sherman D."/>
            <person name="Straub M.-L."/>
            <person name="Stein N."/>
            <person name="Thierry A."/>
            <person name="Trautwein-Schult A."/>
            <person name="Westhof E."/>
            <person name="Worch S."/>
            <person name="Dujon B."/>
            <person name="Souciet J.-L."/>
            <person name="Wincker P."/>
            <person name="Scholz U."/>
            <person name="Neuveglise N."/>
        </authorList>
    </citation>
    <scope>NUCLEOTIDE SEQUENCE</scope>
    <source>
        <strain evidence="2">LS3</strain>
    </source>
</reference>
<gene>
    <name evidence="2" type="ORF">GNLVRS02_ARAD1B08932g</name>
</gene>